<organism evidence="2">
    <name type="scientific">Sanya narnavirus 6</name>
    <dbReference type="NCBI Taxonomy" id="2905318"/>
    <lineage>
        <taxon>Viruses</taxon>
        <taxon>Riboviria</taxon>
        <taxon>Orthornavirae</taxon>
        <taxon>Lenarviricota</taxon>
        <taxon>Amabiliviricetes</taxon>
        <taxon>Wolframvirales</taxon>
        <taxon>Narnaviridae</taxon>
        <taxon>Narnavirus</taxon>
    </lineage>
</organism>
<name>A0A8K1XYD1_9VIRU</name>
<dbReference type="EMBL" id="MZ209892">
    <property type="protein sequence ID" value="UHR49708.1"/>
    <property type="molecule type" value="Genomic_RNA"/>
</dbReference>
<feature type="compositionally biased region" description="Low complexity" evidence="1">
    <location>
        <begin position="562"/>
        <end position="578"/>
    </location>
</feature>
<reference evidence="2" key="1">
    <citation type="submission" date="2021-05" db="EMBL/GenBank/DDBJ databases">
        <authorList>
            <person name="Feng G."/>
        </authorList>
    </citation>
    <scope>NUCLEOTIDE SEQUENCE</scope>
    <source>
        <strain evidence="2">HTTLSY265</strain>
    </source>
</reference>
<sequence length="604" mass="67267">MCPIMCGVFTQVQFKQGCATRCRDSEPPLTGMPKSSEHSRKLRVPTLPRCDRPLALVQSTSTTGQAVERSCVNTVLTHDPISVTDELLQGRGSKGSQATPIGKGVGFAEHKAYPGSERLTLMKFATYCRGSLRVGRNVLGMSQRSEVISADDPSLAKKLAHPVIEDRQYREGAGGAHQGPPHLRDIDGLPILVHTKTLSKLLPCLLGQLRALVSDIMHIRTNSKVTLEFGTKECWETSLPKAPDDCQDGIMSETVCRPSKICRKVDHTRNPLSYSLENTLFRMWSIRKDLRYSPQKGRPEDLANQVTLDKHRGRRDGNDSCLHPQLGDYGRVMSNAYTNCPAQHERGCKAHVTFGTDSCWVHVELITPYSLLDRVLEVIRKFGGFLPGWVVSGYSAPRVTTSNAAPTCAGQIGHHLVEASALTIRFDHRCRRRRHRVMRRLLERSSQCVTNMFLNALQVSPGSNMSHCEVTCVRRHSFSLHLLTCRWESASEPTKGKLTFHSETTIEEREEPCWEMMGLRKTRASALESSTAELCADCFQGTRDLFPSHAVRRKGYPSANCPRTTSSSNTTRNQSTPSCFPKLLGVHRHPTTRDVPLRSPSSSD</sequence>
<gene>
    <name evidence="2" type="ORF">SaNV6_gp2</name>
</gene>
<feature type="region of interest" description="Disordered" evidence="1">
    <location>
        <begin position="556"/>
        <end position="604"/>
    </location>
</feature>
<accession>A0A8K1XYD1</accession>
<evidence type="ECO:0000313" key="2">
    <source>
        <dbReference type="EMBL" id="UHR49708.1"/>
    </source>
</evidence>
<evidence type="ECO:0000256" key="1">
    <source>
        <dbReference type="SAM" id="MobiDB-lite"/>
    </source>
</evidence>
<protein>
    <submittedName>
        <fullName evidence="2">Uncharacterized protein</fullName>
    </submittedName>
</protein>
<proteinExistence type="predicted"/>